<name>A0A438JFS7_VITVI</name>
<reference evidence="3 4" key="1">
    <citation type="journal article" date="2018" name="PLoS Genet.">
        <title>Population sequencing reveals clonal diversity and ancestral inbreeding in the grapevine cultivar Chardonnay.</title>
        <authorList>
            <person name="Roach M.J."/>
            <person name="Johnson D.L."/>
            <person name="Bohlmann J."/>
            <person name="van Vuuren H.J."/>
            <person name="Jones S.J."/>
            <person name="Pretorius I.S."/>
            <person name="Schmidt S.A."/>
            <person name="Borneman A.R."/>
        </authorList>
    </citation>
    <scope>NUCLEOTIDE SEQUENCE [LARGE SCALE GENOMIC DNA]</scope>
    <source>
        <strain evidence="4">cv. Chardonnay</strain>
        <tissue evidence="3">Leaf</tissue>
    </source>
</reference>
<gene>
    <name evidence="3" type="primary">RE2_123</name>
    <name evidence="3" type="ORF">CK203_021800</name>
</gene>
<dbReference type="Pfam" id="PF07727">
    <property type="entry name" value="RVT_2"/>
    <property type="match status" value="1"/>
</dbReference>
<evidence type="ECO:0000313" key="3">
    <source>
        <dbReference type="EMBL" id="RVX07800.1"/>
    </source>
</evidence>
<dbReference type="AlphaFoldDB" id="A0A438JFS7"/>
<feature type="domain" description="Reverse transcriptase Ty1/copia-type" evidence="2">
    <location>
        <begin position="554"/>
        <end position="641"/>
    </location>
</feature>
<evidence type="ECO:0000259" key="2">
    <source>
        <dbReference type="Pfam" id="PF07727"/>
    </source>
</evidence>
<dbReference type="EMBL" id="QGNW01000044">
    <property type="protein sequence ID" value="RVX07800.1"/>
    <property type="molecule type" value="Genomic_DNA"/>
</dbReference>
<dbReference type="InterPro" id="IPR013103">
    <property type="entry name" value="RVT_2"/>
</dbReference>
<dbReference type="Proteomes" id="UP000288805">
    <property type="component" value="Unassembled WGS sequence"/>
</dbReference>
<feature type="compositionally biased region" description="Low complexity" evidence="1">
    <location>
        <begin position="501"/>
        <end position="521"/>
    </location>
</feature>
<accession>A0A438JFS7</accession>
<evidence type="ECO:0000256" key="1">
    <source>
        <dbReference type="SAM" id="MobiDB-lite"/>
    </source>
</evidence>
<organism evidence="3 4">
    <name type="scientific">Vitis vinifera</name>
    <name type="common">Grape</name>
    <dbReference type="NCBI Taxonomy" id="29760"/>
    <lineage>
        <taxon>Eukaryota</taxon>
        <taxon>Viridiplantae</taxon>
        <taxon>Streptophyta</taxon>
        <taxon>Embryophyta</taxon>
        <taxon>Tracheophyta</taxon>
        <taxon>Spermatophyta</taxon>
        <taxon>Magnoliopsida</taxon>
        <taxon>eudicotyledons</taxon>
        <taxon>Gunneridae</taxon>
        <taxon>Pentapetalae</taxon>
        <taxon>rosids</taxon>
        <taxon>Vitales</taxon>
        <taxon>Vitaceae</taxon>
        <taxon>Viteae</taxon>
        <taxon>Vitis</taxon>
    </lineage>
</organism>
<protein>
    <submittedName>
        <fullName evidence="3">Retrovirus-related Pol polyprotein from transposon RE2</fullName>
    </submittedName>
</protein>
<comment type="caution">
    <text evidence="3">The sequence shown here is derived from an EMBL/GenBank/DDBJ whole genome shotgun (WGS) entry which is preliminary data.</text>
</comment>
<sequence>MILPSNPYACIGMIYVPPSLGFWGSGKARNLQLWKTLLLKALECCAQTDDIEDLHWDFLRNGMWLSLVLSLLQTGIGEYCLKNKCPGMGPISPEYASIDNEYLTLAKGLISSLLEAGFSPLLLLKHTSVDEGMQDGLLDKSGVTLSSGDFIDGTSICPEKDLSPGVINPAFVAWRRQNRTILIGSTPRIMQLRLRITITKKGSMSMIDYIMKIKGAADNLATIGEPVSEQDQVMNLLGEVVEGSLMEVVDKAMLQITIITPTEVVDVEVEMDKVEGKIPVQVRNLNVSGQTTTSHSLNNWNQKNIPDMVASASNSPVDESWIRHTKMVLAQGKLENGLYKFPVFSNKKPYSSTLGFIHYKQMIRPFPSLSDSSFKWRISLTPKLSAYSLIMVENFDLLCLFFKQLVLPIDSHVDTTKLKMAELSGSTYTIYITPHVVFDESTFPLAQSKSSISSNDTSAESSTPAIIAPTSFLLHVFSQIQKSVHASIDSHSLSTSESPVPTASSSPLDTSSSSPATDLPPKSVPEPQVTALTPQMTTRSMRAMEMEIAALHRNHTWDLVEQPPDVNVIGCKWMYKLKHKPDGSIERYKPGLWQKGYNQTHGLDYFETFRPVVKAAILTVALSFKWEIRQLNVHNAFLNAKTPGVVGKNLSKFDGDPMADVTHYRSVVGALQNNARWLLLSPSSNLTIEGFTDADWGAHLDDRRRSSGYLVYLGGNLVSWSSTKQKVVSHSSAESEYRGLVFATG</sequence>
<proteinExistence type="predicted"/>
<evidence type="ECO:0000313" key="4">
    <source>
        <dbReference type="Proteomes" id="UP000288805"/>
    </source>
</evidence>
<feature type="region of interest" description="Disordered" evidence="1">
    <location>
        <begin position="492"/>
        <end position="534"/>
    </location>
</feature>
<dbReference type="PANTHER" id="PTHR11439">
    <property type="entry name" value="GAG-POL-RELATED RETROTRANSPOSON"/>
    <property type="match status" value="1"/>
</dbReference>
<dbReference type="CDD" id="cd09272">
    <property type="entry name" value="RNase_HI_RT_Ty1"/>
    <property type="match status" value="1"/>
</dbReference>
<dbReference type="PANTHER" id="PTHR11439:SF467">
    <property type="entry name" value="INTEGRASE CATALYTIC DOMAIN-CONTAINING PROTEIN"/>
    <property type="match status" value="1"/>
</dbReference>